<dbReference type="Gene3D" id="1.20.1510.10">
    <property type="entry name" value="Cation efflux protein transmembrane domain"/>
    <property type="match status" value="1"/>
</dbReference>
<dbReference type="AlphaFoldDB" id="A0A412PIL4"/>
<name>A0A412PIL4_9FIRM</name>
<dbReference type="NCBIfam" id="TIGR01297">
    <property type="entry name" value="CDF"/>
    <property type="match status" value="1"/>
</dbReference>
<dbReference type="Proteomes" id="UP000284731">
    <property type="component" value="Unassembled WGS sequence"/>
</dbReference>
<dbReference type="SUPFAM" id="SSF160240">
    <property type="entry name" value="Cation efflux protein cytoplasmic domain-like"/>
    <property type="match status" value="1"/>
</dbReference>
<protein>
    <submittedName>
        <fullName evidence="10">Cation transporter</fullName>
    </submittedName>
</protein>
<dbReference type="Gene3D" id="3.30.70.1350">
    <property type="entry name" value="Cation efflux protein, cytoplasmic domain"/>
    <property type="match status" value="1"/>
</dbReference>
<feature type="transmembrane region" description="Helical" evidence="7">
    <location>
        <begin position="12"/>
        <end position="39"/>
    </location>
</feature>
<evidence type="ECO:0000256" key="6">
    <source>
        <dbReference type="ARBA" id="ARBA00023136"/>
    </source>
</evidence>
<reference evidence="10 11" key="1">
    <citation type="submission" date="2018-08" db="EMBL/GenBank/DDBJ databases">
        <title>A genome reference for cultivated species of the human gut microbiota.</title>
        <authorList>
            <person name="Zou Y."/>
            <person name="Xue W."/>
            <person name="Luo G."/>
        </authorList>
    </citation>
    <scope>NUCLEOTIDE SEQUENCE [LARGE SCALE GENOMIC DNA]</scope>
    <source>
        <strain evidence="10 11">AF18-46</strain>
    </source>
</reference>
<evidence type="ECO:0000256" key="1">
    <source>
        <dbReference type="ARBA" id="ARBA00004141"/>
    </source>
</evidence>
<dbReference type="FunFam" id="1.20.1510.10:FF:000006">
    <property type="entry name" value="Divalent cation efflux transporter"/>
    <property type="match status" value="1"/>
</dbReference>
<evidence type="ECO:0000256" key="4">
    <source>
        <dbReference type="ARBA" id="ARBA00022692"/>
    </source>
</evidence>
<dbReference type="Pfam" id="PF16916">
    <property type="entry name" value="ZT_dimer"/>
    <property type="match status" value="1"/>
</dbReference>
<dbReference type="InterPro" id="IPR036837">
    <property type="entry name" value="Cation_efflux_CTD_sf"/>
</dbReference>
<gene>
    <name evidence="10" type="ORF">DWX20_02990</name>
</gene>
<dbReference type="InterPro" id="IPR058533">
    <property type="entry name" value="Cation_efflux_TM"/>
</dbReference>
<keyword evidence="3" id="KW-0813">Transport</keyword>
<feature type="transmembrane region" description="Helical" evidence="7">
    <location>
        <begin position="113"/>
        <end position="133"/>
    </location>
</feature>
<feature type="transmembrane region" description="Helical" evidence="7">
    <location>
        <begin position="45"/>
        <end position="62"/>
    </location>
</feature>
<evidence type="ECO:0000256" key="2">
    <source>
        <dbReference type="ARBA" id="ARBA00008114"/>
    </source>
</evidence>
<accession>A0A412PIL4</accession>
<keyword evidence="4 7" id="KW-0812">Transmembrane</keyword>
<dbReference type="GO" id="GO:0008324">
    <property type="term" value="F:monoatomic cation transmembrane transporter activity"/>
    <property type="evidence" value="ECO:0007669"/>
    <property type="project" value="InterPro"/>
</dbReference>
<feature type="domain" description="Cation efflux protein cytoplasmic" evidence="9">
    <location>
        <begin position="209"/>
        <end position="274"/>
    </location>
</feature>
<sequence length="366" mass="40855">MDRNQEIVRTSILGIIVNVMLAGFKVMVGLLSGSIAIILDAVNNVSDAFSSIITIISTKLAAKKPDHKHPYGYGRIEYLSALVISLIIVYAGITSFIESIKSILEPSTPEYTTVGLVIIFVAVLAKFFMGMYVKKTGERLNSGSLIASGEDSRMDSIISASTLVAALLFIVTNIDISSYLAVVISIMIIKAGYEIAASTISSILGERADKELTSKIKKIVMTFEEVHGVYDLFLSNYGPNKNLASLHIEVDDTMTADEIDELQRRIEDKVFDETHVFVTGVSVYAYNTKDDDAKRIYKDIRRIVTSFEHVIQMHGFFVQGNEIRFDIVIDFNCDDREALYKRIVQDIQERYPDYQFTTTLDSDISD</sequence>
<feature type="transmembrane region" description="Helical" evidence="7">
    <location>
        <begin position="154"/>
        <end position="174"/>
    </location>
</feature>
<dbReference type="RefSeq" id="WP_118764429.1">
    <property type="nucleotide sequence ID" value="NZ_CABJCF010000001.1"/>
</dbReference>
<organism evidence="10 11">
    <name type="scientific">Solobacterium moorei</name>
    <dbReference type="NCBI Taxonomy" id="102148"/>
    <lineage>
        <taxon>Bacteria</taxon>
        <taxon>Bacillati</taxon>
        <taxon>Bacillota</taxon>
        <taxon>Erysipelotrichia</taxon>
        <taxon>Erysipelotrichales</taxon>
        <taxon>Erysipelotrichaceae</taxon>
        <taxon>Solobacterium</taxon>
    </lineage>
</organism>
<dbReference type="Pfam" id="PF01545">
    <property type="entry name" value="Cation_efflux"/>
    <property type="match status" value="1"/>
</dbReference>
<evidence type="ECO:0000313" key="11">
    <source>
        <dbReference type="Proteomes" id="UP000284731"/>
    </source>
</evidence>
<proteinExistence type="inferred from homology"/>
<dbReference type="InterPro" id="IPR027469">
    <property type="entry name" value="Cation_efflux_TMD_sf"/>
</dbReference>
<evidence type="ECO:0000259" key="9">
    <source>
        <dbReference type="Pfam" id="PF16916"/>
    </source>
</evidence>
<evidence type="ECO:0000259" key="8">
    <source>
        <dbReference type="Pfam" id="PF01545"/>
    </source>
</evidence>
<comment type="subcellular location">
    <subcellularLocation>
        <location evidence="1">Membrane</location>
        <topology evidence="1">Multi-pass membrane protein</topology>
    </subcellularLocation>
</comment>
<dbReference type="PANTHER" id="PTHR43840">
    <property type="entry name" value="MITOCHONDRIAL METAL TRANSPORTER 1-RELATED"/>
    <property type="match status" value="1"/>
</dbReference>
<dbReference type="PANTHER" id="PTHR43840:SF50">
    <property type="entry name" value="MANGANESE EFFLUX SYSTEM PROTEIN MNES"/>
    <property type="match status" value="1"/>
</dbReference>
<evidence type="ECO:0000313" key="10">
    <source>
        <dbReference type="EMBL" id="RGT58027.1"/>
    </source>
</evidence>
<comment type="caution">
    <text evidence="10">The sequence shown here is derived from an EMBL/GenBank/DDBJ whole genome shotgun (WGS) entry which is preliminary data.</text>
</comment>
<evidence type="ECO:0000256" key="5">
    <source>
        <dbReference type="ARBA" id="ARBA00022989"/>
    </source>
</evidence>
<dbReference type="InterPro" id="IPR002524">
    <property type="entry name" value="Cation_efflux"/>
</dbReference>
<dbReference type="InterPro" id="IPR027470">
    <property type="entry name" value="Cation_efflux_CTD"/>
</dbReference>
<keyword evidence="6 7" id="KW-0472">Membrane</keyword>
<dbReference type="EMBL" id="QRWX01000001">
    <property type="protein sequence ID" value="RGT58027.1"/>
    <property type="molecule type" value="Genomic_DNA"/>
</dbReference>
<evidence type="ECO:0000256" key="3">
    <source>
        <dbReference type="ARBA" id="ARBA00022448"/>
    </source>
</evidence>
<comment type="similarity">
    <text evidence="2">Belongs to the cation diffusion facilitator (CDF) transporter (TC 2.A.4) family.</text>
</comment>
<keyword evidence="5 7" id="KW-1133">Transmembrane helix</keyword>
<feature type="domain" description="Cation efflux protein transmembrane" evidence="8">
    <location>
        <begin position="12"/>
        <end position="204"/>
    </location>
</feature>
<dbReference type="GO" id="GO:0016020">
    <property type="term" value="C:membrane"/>
    <property type="evidence" value="ECO:0007669"/>
    <property type="project" value="UniProtKB-SubCell"/>
</dbReference>
<dbReference type="SUPFAM" id="SSF161111">
    <property type="entry name" value="Cation efflux protein transmembrane domain-like"/>
    <property type="match status" value="1"/>
</dbReference>
<dbReference type="InterPro" id="IPR050291">
    <property type="entry name" value="CDF_Transporter"/>
</dbReference>
<feature type="transmembrane region" description="Helical" evidence="7">
    <location>
        <begin position="74"/>
        <end position="93"/>
    </location>
</feature>
<evidence type="ECO:0000256" key="7">
    <source>
        <dbReference type="SAM" id="Phobius"/>
    </source>
</evidence>